<dbReference type="KEGG" id="afg:AFULGI_00015260"/>
<reference evidence="2 3" key="1">
    <citation type="submission" date="2013-07" db="EMBL/GenBank/DDBJ databases">
        <title>Genome of Archaeoglobus fulgidus.</title>
        <authorList>
            <person name="Fiebig A."/>
            <person name="Birkeland N.-K."/>
        </authorList>
    </citation>
    <scope>NUCLEOTIDE SEQUENCE [LARGE SCALE GENOMIC DNA]</scope>
    <source>
        <strain evidence="2 3">DSM 8774</strain>
    </source>
</reference>
<evidence type="ECO:0000313" key="3">
    <source>
        <dbReference type="Proteomes" id="UP000028501"/>
    </source>
</evidence>
<dbReference type="AlphaFoldDB" id="A0A075WET6"/>
<evidence type="ECO:0000313" key="2">
    <source>
        <dbReference type="EMBL" id="AIG98292.1"/>
    </source>
</evidence>
<dbReference type="HOGENOM" id="CLU_724821_0_0_2"/>
<dbReference type="SMART" id="SM00722">
    <property type="entry name" value="CASH"/>
    <property type="match status" value="1"/>
</dbReference>
<evidence type="ECO:0000259" key="1">
    <source>
        <dbReference type="SMART" id="SM00722"/>
    </source>
</evidence>
<dbReference type="InterPro" id="IPR011050">
    <property type="entry name" value="Pectin_lyase_fold/virulence"/>
</dbReference>
<protein>
    <recommendedName>
        <fullName evidence="1">Carbohydrate-binding/sugar hydrolysis domain-containing protein</fullName>
    </recommendedName>
</protein>
<dbReference type="InterPro" id="IPR012334">
    <property type="entry name" value="Pectin_lyas_fold"/>
</dbReference>
<name>A0A075WET6_ARCFL</name>
<dbReference type="Proteomes" id="UP000028501">
    <property type="component" value="Chromosome"/>
</dbReference>
<organism evidence="2 3">
    <name type="scientific">Archaeoglobus fulgidus DSM 8774</name>
    <dbReference type="NCBI Taxonomy" id="1344584"/>
    <lineage>
        <taxon>Archaea</taxon>
        <taxon>Methanobacteriati</taxon>
        <taxon>Methanobacteriota</taxon>
        <taxon>Archaeoglobi</taxon>
        <taxon>Archaeoglobales</taxon>
        <taxon>Archaeoglobaceae</taxon>
        <taxon>Archaeoglobus</taxon>
    </lineage>
</organism>
<dbReference type="Gene3D" id="2.160.20.10">
    <property type="entry name" value="Single-stranded right-handed beta-helix, Pectin lyase-like"/>
    <property type="match status" value="2"/>
</dbReference>
<feature type="domain" description="Carbohydrate-binding/sugar hydrolysis" evidence="1">
    <location>
        <begin position="48"/>
        <end position="193"/>
    </location>
</feature>
<dbReference type="GeneID" id="24795024"/>
<dbReference type="Pfam" id="PF05048">
    <property type="entry name" value="NosD"/>
    <property type="match status" value="1"/>
</dbReference>
<accession>A0A075WET6</accession>
<dbReference type="RefSeq" id="WP_010878909.1">
    <property type="nucleotide sequence ID" value="NZ_CP006577.1"/>
</dbReference>
<gene>
    <name evidence="2" type="ORF">AFULGI_00015260</name>
</gene>
<dbReference type="InterPro" id="IPR007742">
    <property type="entry name" value="NosD_dom"/>
</dbReference>
<dbReference type="InterPro" id="IPR006633">
    <property type="entry name" value="Carb-bd_sugar_hydrolysis-dom"/>
</dbReference>
<proteinExistence type="predicted"/>
<dbReference type="SUPFAM" id="SSF51126">
    <property type="entry name" value="Pectin lyase-like"/>
    <property type="match status" value="1"/>
</dbReference>
<sequence length="381" mass="41185">MRLLFVMLILLAATPQVSAATLRVCGQCDFTTISDAIAASTNGDTILIESGIYRENLVIQKSLRILGDGAVIEPEFRHLPVISVFGVDSFSLEGVEIKNGSVGMEIRFVNNLSIKKSSFFNNFEGIKAFSIGSGRLEGLSFSGFFTGVSLEDSSLEIENSSFEGGAIAIAAESSRGVKLRNLEINTSNGIELNGGEENLIENCRFDGDAFIHAMSESRLIVGKNDVRGVYAVDDASLSNTYVFDGVNVSGENFQISVVNLKMPDGFVQYGSILNVTINPSIYDGKGSVYFELNLEESEDFEKTLAIYRFDGAQLKLASDYYNGSEFMPLSYSSNESGVFVLAASKGAPIPHPHLPEKPTPGFEALATIIAIAVTIALRRRV</sequence>
<dbReference type="EMBL" id="CP006577">
    <property type="protein sequence ID" value="AIG98292.1"/>
    <property type="molecule type" value="Genomic_DNA"/>
</dbReference>